<evidence type="ECO:0000256" key="9">
    <source>
        <dbReference type="ARBA" id="ARBA00047639"/>
    </source>
</evidence>
<dbReference type="InterPro" id="IPR041715">
    <property type="entry name" value="HisRS-like_core"/>
</dbReference>
<evidence type="ECO:0000256" key="6">
    <source>
        <dbReference type="ARBA" id="ARBA00022840"/>
    </source>
</evidence>
<protein>
    <recommendedName>
        <fullName evidence="3 10">Histidine--tRNA ligase</fullName>
        <ecNumber evidence="2 10">6.1.1.21</ecNumber>
    </recommendedName>
</protein>
<evidence type="ECO:0000313" key="14">
    <source>
        <dbReference type="Proteomes" id="UP000564806"/>
    </source>
</evidence>
<feature type="binding site" evidence="11">
    <location>
        <position position="121"/>
    </location>
    <ligand>
        <name>L-histidine</name>
        <dbReference type="ChEBI" id="CHEBI:57595"/>
    </ligand>
</feature>
<feature type="domain" description="Aminoacyl-transfer RNA synthetases class-II family profile" evidence="12">
    <location>
        <begin position="1"/>
        <end position="341"/>
    </location>
</feature>
<evidence type="ECO:0000256" key="11">
    <source>
        <dbReference type="PIRSR" id="PIRSR001549-1"/>
    </source>
</evidence>
<keyword evidence="7" id="KW-0648">Protein biosynthesis</keyword>
<dbReference type="Pfam" id="PF03129">
    <property type="entry name" value="HGTP_anticodon"/>
    <property type="match status" value="1"/>
</dbReference>
<dbReference type="InterPro" id="IPR006195">
    <property type="entry name" value="aa-tRNA-synth_II"/>
</dbReference>
<keyword evidence="6" id="KW-0067">ATP-binding</keyword>
<dbReference type="CDD" id="cd00773">
    <property type="entry name" value="HisRS-like_core"/>
    <property type="match status" value="1"/>
</dbReference>
<dbReference type="RefSeq" id="WP_175370436.1">
    <property type="nucleotide sequence ID" value="NZ_JABWCS010000193.1"/>
</dbReference>
<organism evidence="13 14">
    <name type="scientific">Paenibacillus agri</name>
    <dbReference type="NCBI Taxonomy" id="2744309"/>
    <lineage>
        <taxon>Bacteria</taxon>
        <taxon>Bacillati</taxon>
        <taxon>Bacillota</taxon>
        <taxon>Bacilli</taxon>
        <taxon>Bacillales</taxon>
        <taxon>Paenibacillaceae</taxon>
        <taxon>Paenibacillus</taxon>
    </lineage>
</organism>
<keyword evidence="5" id="KW-0547">Nucleotide-binding</keyword>
<feature type="binding site" evidence="11">
    <location>
        <position position="107"/>
    </location>
    <ligand>
        <name>L-histidine</name>
        <dbReference type="ChEBI" id="CHEBI:57595"/>
    </ligand>
</feature>
<name>A0A850EP32_9BACL</name>
<sequence length="425" mass="47077">MQNVKGTYDYFGKEQRLRKKVQTLLEEQFALYDYESMETTLLNELELLTSKYAGGDEILKEMYQLSDQGERRLGLRYDLTIPFAKVIALNPGIELPFKRYEIGKVFRDGPVKRGRLREFLQCDADVVGISGPEAEAELMQLADEVFRRLEIPVVMKWNNRRFLGEILEALGVPAADSLSVMLTLDKLQKVGVAGVKSELTAKGLNGDTTAAILELIGLENPGFEQLCSKYNLTGQPGAVEVLALQTLISKIGLQEICQFDPFLSRGLSFYTGTVYEIFDASGTFTSSLGGGGRYDAIIGKLVEREDMAYPTVGLSFGMESIMALLGERPMDENNASVMIVPIGDNTLAQALMTAAQLRKEGIRTSIETGKRKLKKVLASASTKGIRYVVLIGENEASEGIVRLKDMREQCEYAVLPDEAIYLITK</sequence>
<keyword evidence="4" id="KW-0963">Cytoplasm</keyword>
<proteinExistence type="inferred from homology"/>
<dbReference type="EC" id="6.1.1.21" evidence="2 10"/>
<dbReference type="AlphaFoldDB" id="A0A850EP32"/>
<evidence type="ECO:0000256" key="8">
    <source>
        <dbReference type="ARBA" id="ARBA00023146"/>
    </source>
</evidence>
<dbReference type="PANTHER" id="PTHR11476:SF7">
    <property type="entry name" value="HISTIDINE--TRNA LIGASE"/>
    <property type="match status" value="1"/>
</dbReference>
<feature type="binding site" evidence="11">
    <location>
        <position position="125"/>
    </location>
    <ligand>
        <name>L-histidine</name>
        <dbReference type="ChEBI" id="CHEBI:57595"/>
    </ligand>
</feature>
<dbReference type="Gene3D" id="3.40.50.800">
    <property type="entry name" value="Anticodon-binding domain"/>
    <property type="match status" value="1"/>
</dbReference>
<dbReference type="SUPFAM" id="SSF52954">
    <property type="entry name" value="Class II aaRS ABD-related"/>
    <property type="match status" value="1"/>
</dbReference>
<dbReference type="InterPro" id="IPR004516">
    <property type="entry name" value="HisRS/HisZ"/>
</dbReference>
<comment type="catalytic activity">
    <reaction evidence="9">
        <text>tRNA(His) + L-histidine + ATP = L-histidyl-tRNA(His) + AMP + diphosphate + H(+)</text>
        <dbReference type="Rhea" id="RHEA:17313"/>
        <dbReference type="Rhea" id="RHEA-COMP:9665"/>
        <dbReference type="Rhea" id="RHEA-COMP:9689"/>
        <dbReference type="ChEBI" id="CHEBI:15378"/>
        <dbReference type="ChEBI" id="CHEBI:30616"/>
        <dbReference type="ChEBI" id="CHEBI:33019"/>
        <dbReference type="ChEBI" id="CHEBI:57595"/>
        <dbReference type="ChEBI" id="CHEBI:78442"/>
        <dbReference type="ChEBI" id="CHEBI:78527"/>
        <dbReference type="ChEBI" id="CHEBI:456215"/>
        <dbReference type="EC" id="6.1.1.21"/>
    </reaction>
</comment>
<dbReference type="PIRSF" id="PIRSF001549">
    <property type="entry name" value="His-tRNA_synth"/>
    <property type="match status" value="1"/>
</dbReference>
<dbReference type="Gene3D" id="3.30.930.10">
    <property type="entry name" value="Bira Bifunctional Protein, Domain 2"/>
    <property type="match status" value="1"/>
</dbReference>
<evidence type="ECO:0000256" key="2">
    <source>
        <dbReference type="ARBA" id="ARBA00012815"/>
    </source>
</evidence>
<dbReference type="GO" id="GO:0140096">
    <property type="term" value="F:catalytic activity, acting on a protein"/>
    <property type="evidence" value="ECO:0007669"/>
    <property type="project" value="UniProtKB-ARBA"/>
</dbReference>
<evidence type="ECO:0000259" key="12">
    <source>
        <dbReference type="PROSITE" id="PS50862"/>
    </source>
</evidence>
<reference evidence="13" key="1">
    <citation type="submission" date="2020-06" db="EMBL/GenBank/DDBJ databases">
        <title>Paenibacillus sp. nov., isolated from soil.</title>
        <authorList>
            <person name="Seo Y.L."/>
        </authorList>
    </citation>
    <scope>NUCLEOTIDE SEQUENCE [LARGE SCALE GENOMIC DNA]</scope>
    <source>
        <strain evidence="13">JW14</strain>
    </source>
</reference>
<evidence type="ECO:0000256" key="3">
    <source>
        <dbReference type="ARBA" id="ARBA00017399"/>
    </source>
</evidence>
<dbReference type="GO" id="GO:0006427">
    <property type="term" value="P:histidyl-tRNA aminoacylation"/>
    <property type="evidence" value="ECO:0007669"/>
    <property type="project" value="UniProtKB-UniRule"/>
</dbReference>
<feature type="binding site" evidence="11">
    <location>
        <begin position="78"/>
        <end position="80"/>
    </location>
    <ligand>
        <name>L-histidine</name>
        <dbReference type="ChEBI" id="CHEBI:57595"/>
    </ligand>
</feature>
<dbReference type="PANTHER" id="PTHR11476">
    <property type="entry name" value="HISTIDYL-TRNA SYNTHETASE"/>
    <property type="match status" value="1"/>
</dbReference>
<keyword evidence="14" id="KW-1185">Reference proteome</keyword>
<gene>
    <name evidence="13" type="ORF">HPT30_05505</name>
</gene>
<dbReference type="GO" id="GO:0004821">
    <property type="term" value="F:histidine-tRNA ligase activity"/>
    <property type="evidence" value="ECO:0007669"/>
    <property type="project" value="UniProtKB-UniRule"/>
</dbReference>
<evidence type="ECO:0000256" key="7">
    <source>
        <dbReference type="ARBA" id="ARBA00022917"/>
    </source>
</evidence>
<comment type="similarity">
    <text evidence="1">Belongs to the class-II aminoacyl-tRNA synthetase family.</text>
</comment>
<dbReference type="EMBL" id="JABWCS010000193">
    <property type="protein sequence ID" value="NUU59811.1"/>
    <property type="molecule type" value="Genomic_DNA"/>
</dbReference>
<dbReference type="GO" id="GO:0016740">
    <property type="term" value="F:transferase activity"/>
    <property type="evidence" value="ECO:0007669"/>
    <property type="project" value="UniProtKB-ARBA"/>
</dbReference>
<dbReference type="GO" id="GO:0005737">
    <property type="term" value="C:cytoplasm"/>
    <property type="evidence" value="ECO:0007669"/>
    <property type="project" value="UniProtKB-UniRule"/>
</dbReference>
<evidence type="ECO:0000256" key="10">
    <source>
        <dbReference type="NCBIfam" id="TIGR00442"/>
    </source>
</evidence>
<accession>A0A850EP32</accession>
<feature type="binding site" evidence="11">
    <location>
        <position position="265"/>
    </location>
    <ligand>
        <name>L-histidine</name>
        <dbReference type="ChEBI" id="CHEBI:57595"/>
    </ligand>
</feature>
<dbReference type="SUPFAM" id="SSF55681">
    <property type="entry name" value="Class II aaRS and biotin synthetases"/>
    <property type="match status" value="1"/>
</dbReference>
<dbReference type="InterPro" id="IPR045864">
    <property type="entry name" value="aa-tRNA-synth_II/BPL/LPL"/>
</dbReference>
<comment type="caution">
    <text evidence="13">The sequence shown here is derived from an EMBL/GenBank/DDBJ whole genome shotgun (WGS) entry which is preliminary data.</text>
</comment>
<dbReference type="InterPro" id="IPR004154">
    <property type="entry name" value="Anticodon-bd"/>
</dbReference>
<evidence type="ECO:0000256" key="1">
    <source>
        <dbReference type="ARBA" id="ARBA00008226"/>
    </source>
</evidence>
<keyword evidence="13" id="KW-0436">Ligase</keyword>
<dbReference type="PROSITE" id="PS50862">
    <property type="entry name" value="AA_TRNA_LIGASE_II"/>
    <property type="match status" value="1"/>
</dbReference>
<dbReference type="InterPro" id="IPR036621">
    <property type="entry name" value="Anticodon-bd_dom_sf"/>
</dbReference>
<keyword evidence="8" id="KW-0030">Aminoacyl-tRNA synthetase</keyword>
<dbReference type="NCBIfam" id="TIGR00442">
    <property type="entry name" value="hisS"/>
    <property type="match status" value="1"/>
</dbReference>
<evidence type="ECO:0000256" key="4">
    <source>
        <dbReference type="ARBA" id="ARBA00022490"/>
    </source>
</evidence>
<evidence type="ECO:0000256" key="5">
    <source>
        <dbReference type="ARBA" id="ARBA00022741"/>
    </source>
</evidence>
<dbReference type="Pfam" id="PF13393">
    <property type="entry name" value="tRNA-synt_His"/>
    <property type="match status" value="1"/>
</dbReference>
<dbReference type="GO" id="GO:0005524">
    <property type="term" value="F:ATP binding"/>
    <property type="evidence" value="ECO:0007669"/>
    <property type="project" value="UniProtKB-KW"/>
</dbReference>
<dbReference type="Proteomes" id="UP000564806">
    <property type="component" value="Unassembled WGS sequence"/>
</dbReference>
<dbReference type="NCBIfam" id="NF009085">
    <property type="entry name" value="PRK12420.1"/>
    <property type="match status" value="1"/>
</dbReference>
<dbReference type="InterPro" id="IPR015807">
    <property type="entry name" value="His-tRNA-ligase"/>
</dbReference>
<evidence type="ECO:0000313" key="13">
    <source>
        <dbReference type="EMBL" id="NUU59811.1"/>
    </source>
</evidence>